<feature type="domain" description="N6 adenine-specific DNA methyltransferase N-terminal" evidence="10">
    <location>
        <begin position="12"/>
        <end position="143"/>
    </location>
</feature>
<dbReference type="EC" id="2.1.1.72" evidence="2"/>
<keyword evidence="8" id="KW-0175">Coiled coil</keyword>
<feature type="coiled-coil region" evidence="8">
    <location>
        <begin position="471"/>
        <end position="498"/>
    </location>
</feature>
<dbReference type="Pfam" id="PF02384">
    <property type="entry name" value="N6_Mtase"/>
    <property type="match status" value="1"/>
</dbReference>
<dbReference type="Pfam" id="PF12161">
    <property type="entry name" value="HsdM_N"/>
    <property type="match status" value="1"/>
</dbReference>
<comment type="similarity">
    <text evidence="1">Belongs to the N(4)/N(6)-methyltransferase family.</text>
</comment>
<dbReference type="InterPro" id="IPR029063">
    <property type="entry name" value="SAM-dependent_MTases_sf"/>
</dbReference>
<dbReference type="InterPro" id="IPR022749">
    <property type="entry name" value="D12N6_MeTrfase_N"/>
</dbReference>
<keyword evidence="6" id="KW-0680">Restriction system</keyword>
<keyword evidence="3" id="KW-0489">Methyltransferase</keyword>
<evidence type="ECO:0000256" key="3">
    <source>
        <dbReference type="ARBA" id="ARBA00022603"/>
    </source>
</evidence>
<keyword evidence="4" id="KW-0808">Transferase</keyword>
<dbReference type="GO" id="GO:0009007">
    <property type="term" value="F:site-specific DNA-methyltransferase (adenine-specific) activity"/>
    <property type="evidence" value="ECO:0007669"/>
    <property type="project" value="UniProtKB-EC"/>
</dbReference>
<evidence type="ECO:0000256" key="7">
    <source>
        <dbReference type="ARBA" id="ARBA00047942"/>
    </source>
</evidence>
<dbReference type="Proteomes" id="UP000028547">
    <property type="component" value="Unassembled WGS sequence"/>
</dbReference>
<dbReference type="PRINTS" id="PR00507">
    <property type="entry name" value="N12N6MTFRASE"/>
</dbReference>
<feature type="domain" description="DNA methylase adenine-specific" evidence="9">
    <location>
        <begin position="156"/>
        <end position="466"/>
    </location>
</feature>
<evidence type="ECO:0000256" key="4">
    <source>
        <dbReference type="ARBA" id="ARBA00022679"/>
    </source>
</evidence>
<reference evidence="11 12" key="1">
    <citation type="submission" date="2014-07" db="EMBL/GenBank/DDBJ databases">
        <title>Draft Genome Sequence of Gephyronic Acid Producer, Cystobacter violaceus Strain Cb vi76.</title>
        <authorList>
            <person name="Stevens D.C."/>
            <person name="Young J."/>
            <person name="Carmichael R."/>
            <person name="Tan J."/>
            <person name="Taylor R.E."/>
        </authorList>
    </citation>
    <scope>NUCLEOTIDE SEQUENCE [LARGE SCALE GENOMIC DNA]</scope>
    <source>
        <strain evidence="11 12">Cb vi76</strain>
    </source>
</reference>
<evidence type="ECO:0000256" key="5">
    <source>
        <dbReference type="ARBA" id="ARBA00022691"/>
    </source>
</evidence>
<dbReference type="InterPro" id="IPR003356">
    <property type="entry name" value="DNA_methylase_A-5"/>
</dbReference>
<dbReference type="AlphaFoldDB" id="A0A084SRP9"/>
<proteinExistence type="inferred from homology"/>
<dbReference type="GO" id="GO:0003677">
    <property type="term" value="F:DNA binding"/>
    <property type="evidence" value="ECO:0007669"/>
    <property type="project" value="InterPro"/>
</dbReference>
<protein>
    <recommendedName>
        <fullName evidence="2">site-specific DNA-methyltransferase (adenine-specific)</fullName>
        <ecNumber evidence="2">2.1.1.72</ecNumber>
    </recommendedName>
</protein>
<comment type="catalytic activity">
    <reaction evidence="7">
        <text>a 2'-deoxyadenosine in DNA + S-adenosyl-L-methionine = an N(6)-methyl-2'-deoxyadenosine in DNA + S-adenosyl-L-homocysteine + H(+)</text>
        <dbReference type="Rhea" id="RHEA:15197"/>
        <dbReference type="Rhea" id="RHEA-COMP:12418"/>
        <dbReference type="Rhea" id="RHEA-COMP:12419"/>
        <dbReference type="ChEBI" id="CHEBI:15378"/>
        <dbReference type="ChEBI" id="CHEBI:57856"/>
        <dbReference type="ChEBI" id="CHEBI:59789"/>
        <dbReference type="ChEBI" id="CHEBI:90615"/>
        <dbReference type="ChEBI" id="CHEBI:90616"/>
        <dbReference type="EC" id="2.1.1.72"/>
    </reaction>
</comment>
<dbReference type="InterPro" id="IPR051537">
    <property type="entry name" value="DNA_Adenine_Mtase"/>
</dbReference>
<evidence type="ECO:0000259" key="10">
    <source>
        <dbReference type="Pfam" id="PF12161"/>
    </source>
</evidence>
<evidence type="ECO:0000313" key="11">
    <source>
        <dbReference type="EMBL" id="KFA91134.1"/>
    </source>
</evidence>
<dbReference type="GO" id="GO:0008170">
    <property type="term" value="F:N-methyltransferase activity"/>
    <property type="evidence" value="ECO:0007669"/>
    <property type="project" value="InterPro"/>
</dbReference>
<dbReference type="InterPro" id="IPR038333">
    <property type="entry name" value="T1MK-like_N_sf"/>
</dbReference>
<dbReference type="EMBL" id="JPMI01000161">
    <property type="protein sequence ID" value="KFA91134.1"/>
    <property type="molecule type" value="Genomic_DNA"/>
</dbReference>
<dbReference type="PANTHER" id="PTHR42933">
    <property type="entry name" value="SLR6095 PROTEIN"/>
    <property type="match status" value="1"/>
</dbReference>
<dbReference type="SUPFAM" id="SSF53335">
    <property type="entry name" value="S-adenosyl-L-methionine-dependent methyltransferases"/>
    <property type="match status" value="1"/>
</dbReference>
<name>A0A084SRP9_9BACT</name>
<keyword evidence="5" id="KW-0949">S-adenosyl-L-methionine</keyword>
<evidence type="ECO:0000313" key="12">
    <source>
        <dbReference type="Proteomes" id="UP000028547"/>
    </source>
</evidence>
<dbReference type="REBASE" id="100091">
    <property type="entry name" value="M.Cvi76ORF24220P"/>
</dbReference>
<evidence type="ECO:0000256" key="2">
    <source>
        <dbReference type="ARBA" id="ARBA00011900"/>
    </source>
</evidence>
<evidence type="ECO:0000256" key="8">
    <source>
        <dbReference type="SAM" id="Coils"/>
    </source>
</evidence>
<dbReference type="GO" id="GO:0032259">
    <property type="term" value="P:methylation"/>
    <property type="evidence" value="ECO:0007669"/>
    <property type="project" value="UniProtKB-KW"/>
</dbReference>
<dbReference type="GO" id="GO:0009307">
    <property type="term" value="P:DNA restriction-modification system"/>
    <property type="evidence" value="ECO:0007669"/>
    <property type="project" value="UniProtKB-KW"/>
</dbReference>
<comment type="caution">
    <text evidence="11">The sequence shown here is derived from an EMBL/GenBank/DDBJ whole genome shotgun (WGS) entry which is preliminary data.</text>
</comment>
<dbReference type="Gene3D" id="1.20.1260.30">
    <property type="match status" value="1"/>
</dbReference>
<sequence>MPSTPKLSVEQLERHLWSAADILRGSIDSSDYKNYIFGMLFLKRLSDVFEEEAEKLLAQGEPADVAWEDRDSHRFFVPKRARWSEIQKVSTNIGEALGKACDALENENSSLDGILAGIDFNDERKLGDGKNRDTVLSKLVQHFSKLSLRNASLSEPDMLGRAYEYLIEKFADDAGKKGGEFYTPRKVVQLIVELLQPREGMRISDPTCGSGGMLIECAKYVERHDGDPRNLTLHGQEKNLGTWAICKMNLLLHGLPDPRIEKGDTIRDPKLLQDGGLILYDRVIANPPFSLDEWGYEVAEADAHGRFRFGIPPKTKGDLAFLQHMVATLNNQGQLGVVMPHGVLFRGGSEAEIRKGFLKDDLIEAVIGLAPNLFYGTGIPAAVLVLNRQKAPERKRKVLFVHGADQMIPGTTQQNTMSDENIATLVRCVREFKDQSRLSRAVTLEEIEANDWNLNISRYVDLGTERQQEDVGAAIRKLAEIQRARNDAEARLTSTLKELGYGPF</sequence>
<dbReference type="PANTHER" id="PTHR42933:SF3">
    <property type="entry name" value="TYPE I RESTRICTION ENZYME MJAVIII METHYLASE SUBUNIT"/>
    <property type="match status" value="1"/>
</dbReference>
<dbReference type="Gene3D" id="3.40.50.150">
    <property type="entry name" value="Vaccinia Virus protein VP39"/>
    <property type="match status" value="1"/>
</dbReference>
<gene>
    <name evidence="11" type="ORF">Q664_24220</name>
</gene>
<evidence type="ECO:0000256" key="1">
    <source>
        <dbReference type="ARBA" id="ARBA00006594"/>
    </source>
</evidence>
<accession>A0A084SRP9</accession>
<organism evidence="11 12">
    <name type="scientific">Archangium violaceum Cb vi76</name>
    <dbReference type="NCBI Taxonomy" id="1406225"/>
    <lineage>
        <taxon>Bacteria</taxon>
        <taxon>Pseudomonadati</taxon>
        <taxon>Myxococcota</taxon>
        <taxon>Myxococcia</taxon>
        <taxon>Myxococcales</taxon>
        <taxon>Cystobacterineae</taxon>
        <taxon>Archangiaceae</taxon>
        <taxon>Archangium</taxon>
    </lineage>
</organism>
<evidence type="ECO:0000259" key="9">
    <source>
        <dbReference type="Pfam" id="PF02384"/>
    </source>
</evidence>
<evidence type="ECO:0000256" key="6">
    <source>
        <dbReference type="ARBA" id="ARBA00022747"/>
    </source>
</evidence>